<keyword evidence="6" id="KW-0472">Membrane</keyword>
<dbReference type="GO" id="GO:1990131">
    <property type="term" value="C:Gtr1-Gtr2 GTPase complex"/>
    <property type="evidence" value="ECO:0007669"/>
    <property type="project" value="UniProtKB-UniRule"/>
</dbReference>
<accession>A0A1E3PJ89</accession>
<comment type="catalytic activity">
    <reaction evidence="7">
        <text>GTP + H2O = GDP + phosphate + H(+)</text>
        <dbReference type="Rhea" id="RHEA:19669"/>
        <dbReference type="ChEBI" id="CHEBI:15377"/>
        <dbReference type="ChEBI" id="CHEBI:15378"/>
        <dbReference type="ChEBI" id="CHEBI:37565"/>
        <dbReference type="ChEBI" id="CHEBI:43474"/>
        <dbReference type="ChEBI" id="CHEBI:58189"/>
    </reaction>
    <physiologicalReaction direction="left-to-right" evidence="7">
        <dbReference type="Rhea" id="RHEA:19670"/>
    </physiologicalReaction>
</comment>
<keyword evidence="4" id="KW-0378">Hydrolase</keyword>
<evidence type="ECO:0000313" key="10">
    <source>
        <dbReference type="EMBL" id="ODQ65418.1"/>
    </source>
</evidence>
<feature type="region of interest" description="Disordered" evidence="9">
    <location>
        <begin position="268"/>
        <end position="315"/>
    </location>
</feature>
<dbReference type="OrthoDB" id="26136at2759"/>
<dbReference type="Proteomes" id="UP000095009">
    <property type="component" value="Unassembled WGS sequence"/>
</dbReference>
<dbReference type="Pfam" id="PF04670">
    <property type="entry name" value="Gtr1_RagA"/>
    <property type="match status" value="1"/>
</dbReference>
<dbReference type="Gene3D" id="3.30.450.190">
    <property type="match status" value="1"/>
</dbReference>
<proteinExistence type="inferred from homology"/>
<evidence type="ECO:0000256" key="7">
    <source>
        <dbReference type="ARBA" id="ARBA00049117"/>
    </source>
</evidence>
<dbReference type="CDD" id="cd11385">
    <property type="entry name" value="RagC_like"/>
    <property type="match status" value="1"/>
</dbReference>
<dbReference type="Gene3D" id="3.40.50.300">
    <property type="entry name" value="P-loop containing nucleotide triphosphate hydrolases"/>
    <property type="match status" value="1"/>
</dbReference>
<feature type="compositionally biased region" description="Polar residues" evidence="9">
    <location>
        <begin position="295"/>
        <end position="306"/>
    </location>
</feature>
<dbReference type="GO" id="GO:0000329">
    <property type="term" value="C:fungal-type vacuole membrane"/>
    <property type="evidence" value="ECO:0007669"/>
    <property type="project" value="TreeGrafter"/>
</dbReference>
<comment type="function">
    <text evidence="8">GTPase involved in activation of the TORC1 signaling pathway, which promotes growth and represses autophagy in nutrient-rich conditions.</text>
</comment>
<name>A0A1E3PJ89_9ASCO</name>
<reference evidence="10 11" key="1">
    <citation type="journal article" date="2016" name="Proc. Natl. Acad. Sci. U.S.A.">
        <title>Comparative genomics of biotechnologically important yeasts.</title>
        <authorList>
            <person name="Riley R."/>
            <person name="Haridas S."/>
            <person name="Wolfe K.H."/>
            <person name="Lopes M.R."/>
            <person name="Hittinger C.T."/>
            <person name="Goeker M."/>
            <person name="Salamov A.A."/>
            <person name="Wisecaver J.H."/>
            <person name="Long T.M."/>
            <person name="Calvey C.H."/>
            <person name="Aerts A.L."/>
            <person name="Barry K.W."/>
            <person name="Choi C."/>
            <person name="Clum A."/>
            <person name="Coughlan A.Y."/>
            <person name="Deshpande S."/>
            <person name="Douglass A.P."/>
            <person name="Hanson S.J."/>
            <person name="Klenk H.-P."/>
            <person name="LaButti K.M."/>
            <person name="Lapidus A."/>
            <person name="Lindquist E.A."/>
            <person name="Lipzen A.M."/>
            <person name="Meier-Kolthoff J.P."/>
            <person name="Ohm R.A."/>
            <person name="Otillar R.P."/>
            <person name="Pangilinan J.L."/>
            <person name="Peng Y."/>
            <person name="Rokas A."/>
            <person name="Rosa C.A."/>
            <person name="Scheuner C."/>
            <person name="Sibirny A.A."/>
            <person name="Slot J.C."/>
            <person name="Stielow J.B."/>
            <person name="Sun H."/>
            <person name="Kurtzman C.P."/>
            <person name="Blackwell M."/>
            <person name="Grigoriev I.V."/>
            <person name="Jeffries T.W."/>
        </authorList>
    </citation>
    <scope>NUCLEOTIDE SEQUENCE [LARGE SCALE GENOMIC DNA]</scope>
    <source>
        <strain evidence="10 11">DSM 6958</strain>
    </source>
</reference>
<evidence type="ECO:0000256" key="9">
    <source>
        <dbReference type="SAM" id="MobiDB-lite"/>
    </source>
</evidence>
<comment type="subunit">
    <text evidence="8">Component of the GSE complex.</text>
</comment>
<evidence type="ECO:0000256" key="6">
    <source>
        <dbReference type="ARBA" id="ARBA00023136"/>
    </source>
</evidence>
<dbReference type="AlphaFoldDB" id="A0A1E3PJ89"/>
<dbReference type="GO" id="GO:0005634">
    <property type="term" value="C:nucleus"/>
    <property type="evidence" value="ECO:0007669"/>
    <property type="project" value="TreeGrafter"/>
</dbReference>
<dbReference type="PANTHER" id="PTHR11259:SF2">
    <property type="entry name" value="GH16429P"/>
    <property type="match status" value="1"/>
</dbReference>
<evidence type="ECO:0000256" key="4">
    <source>
        <dbReference type="ARBA" id="ARBA00022801"/>
    </source>
</evidence>
<dbReference type="GO" id="GO:0009267">
    <property type="term" value="P:cellular response to starvation"/>
    <property type="evidence" value="ECO:0007669"/>
    <property type="project" value="TreeGrafter"/>
</dbReference>
<dbReference type="EMBL" id="KV454410">
    <property type="protein sequence ID" value="ODQ65418.1"/>
    <property type="molecule type" value="Genomic_DNA"/>
</dbReference>
<evidence type="ECO:0000256" key="8">
    <source>
        <dbReference type="RuleBase" id="RU367014"/>
    </source>
</evidence>
<gene>
    <name evidence="10" type="ORF">NADFUDRAFT_52011</name>
</gene>
<dbReference type="PANTHER" id="PTHR11259">
    <property type="entry name" value="RAS-RELATED GTP BINDING RAG/GTR YEAST"/>
    <property type="match status" value="1"/>
</dbReference>
<dbReference type="STRING" id="857566.A0A1E3PJ89"/>
<evidence type="ECO:0000256" key="2">
    <source>
        <dbReference type="ARBA" id="ARBA00007756"/>
    </source>
</evidence>
<organism evidence="10 11">
    <name type="scientific">Nadsonia fulvescens var. elongata DSM 6958</name>
    <dbReference type="NCBI Taxonomy" id="857566"/>
    <lineage>
        <taxon>Eukaryota</taxon>
        <taxon>Fungi</taxon>
        <taxon>Dikarya</taxon>
        <taxon>Ascomycota</taxon>
        <taxon>Saccharomycotina</taxon>
        <taxon>Dipodascomycetes</taxon>
        <taxon>Dipodascales</taxon>
        <taxon>Dipodascales incertae sedis</taxon>
        <taxon>Nadsonia</taxon>
    </lineage>
</organism>
<keyword evidence="3 8" id="KW-0547">Nucleotide-binding</keyword>
<dbReference type="GO" id="GO:1904263">
    <property type="term" value="P:positive regulation of TORC1 signaling"/>
    <property type="evidence" value="ECO:0007669"/>
    <property type="project" value="TreeGrafter"/>
</dbReference>
<keyword evidence="11" id="KW-1185">Reference proteome</keyword>
<dbReference type="GO" id="GO:0005525">
    <property type="term" value="F:GTP binding"/>
    <property type="evidence" value="ECO:0007669"/>
    <property type="project" value="UniProtKB-UniRule"/>
</dbReference>
<keyword evidence="5 8" id="KW-0342">GTP-binding</keyword>
<evidence type="ECO:0000256" key="3">
    <source>
        <dbReference type="ARBA" id="ARBA00022741"/>
    </source>
</evidence>
<evidence type="ECO:0000256" key="1">
    <source>
        <dbReference type="ARBA" id="ARBA00004308"/>
    </source>
</evidence>
<feature type="compositionally biased region" description="Low complexity" evidence="9">
    <location>
        <begin position="268"/>
        <end position="292"/>
    </location>
</feature>
<dbReference type="GO" id="GO:0003924">
    <property type="term" value="F:GTPase activity"/>
    <property type="evidence" value="ECO:0007669"/>
    <property type="project" value="UniProtKB-UniRule"/>
</dbReference>
<comment type="subcellular location">
    <subcellularLocation>
        <location evidence="1">Endomembrane system</location>
    </subcellularLocation>
</comment>
<dbReference type="FunFam" id="3.40.50.300:FF:001086">
    <property type="entry name" value="GTP-binding protein GTR2"/>
    <property type="match status" value="1"/>
</dbReference>
<dbReference type="SUPFAM" id="SSF52540">
    <property type="entry name" value="P-loop containing nucleoside triphosphate hydrolases"/>
    <property type="match status" value="1"/>
</dbReference>
<protein>
    <recommendedName>
        <fullName evidence="8">GTP-binding protein</fullName>
    </recommendedName>
</protein>
<dbReference type="InterPro" id="IPR006762">
    <property type="entry name" value="Gtr1_RagA"/>
</dbReference>
<dbReference type="GO" id="GO:0010507">
    <property type="term" value="P:negative regulation of autophagy"/>
    <property type="evidence" value="ECO:0007669"/>
    <property type="project" value="TreeGrafter"/>
</dbReference>
<evidence type="ECO:0000313" key="11">
    <source>
        <dbReference type="Proteomes" id="UP000095009"/>
    </source>
</evidence>
<dbReference type="GO" id="GO:0012505">
    <property type="term" value="C:endomembrane system"/>
    <property type="evidence" value="ECO:0007669"/>
    <property type="project" value="UniProtKB-SubCell"/>
</dbReference>
<comment type="similarity">
    <text evidence="2 8">Belongs to the GTR/RAG GTP-binding protein family.</text>
</comment>
<dbReference type="InterPro" id="IPR027417">
    <property type="entry name" value="P-loop_NTPase"/>
</dbReference>
<evidence type="ECO:0000256" key="5">
    <source>
        <dbReference type="ARBA" id="ARBA00023134"/>
    </source>
</evidence>
<sequence length="372" mass="41181">MSHGTFSNDSTVVASSENLDRPKILLMGLRRGGKSSICNVVFHNMQPLDTVFLESTSRPTSELIRSLVDFTVSEMPGQINVLDDNYDKARLFENVGSLVYVVDSQDEYLYTLSNLVDIIEAVYPEYPSINFEILIHKVDGLSDDFKGDTARDIRQRVTDDLLDLGLDGVKSFFHLTSIFNHSIFDAFSLIIQKLIPEVPTLRNMLDILCEHTGLEQAYLFDINSKLFVASDNTSSSGVGGASMEHFADFIDISVDLDNLYFESSSTSVTSSSETNADQNNNNTLLNGNKAAGPSALTTQSNSTSKKGLSPSHPRPLKCVSKLANGTTLYLYQMIRGLAIVALTRKEGPHRMALVDYNLEKFRLGLERVWPVA</sequence>
<dbReference type="InterPro" id="IPR039400">
    <property type="entry name" value="RagC/D"/>
</dbReference>